<dbReference type="EMBL" id="KN817520">
    <property type="protein sequence ID" value="KJA28947.1"/>
    <property type="molecule type" value="Genomic_DNA"/>
</dbReference>
<evidence type="ECO:0000256" key="1">
    <source>
        <dbReference type="SAM" id="MobiDB-lite"/>
    </source>
</evidence>
<proteinExistence type="predicted"/>
<evidence type="ECO:0000313" key="3">
    <source>
        <dbReference type="Proteomes" id="UP000054270"/>
    </source>
</evidence>
<feature type="region of interest" description="Disordered" evidence="1">
    <location>
        <begin position="1"/>
        <end position="91"/>
    </location>
</feature>
<dbReference type="AlphaFoldDB" id="A0A0D2LLT5"/>
<reference evidence="3" key="1">
    <citation type="submission" date="2014-04" db="EMBL/GenBank/DDBJ databases">
        <title>Evolutionary Origins and Diversification of the Mycorrhizal Mutualists.</title>
        <authorList>
            <consortium name="DOE Joint Genome Institute"/>
            <consortium name="Mycorrhizal Genomics Consortium"/>
            <person name="Kohler A."/>
            <person name="Kuo A."/>
            <person name="Nagy L.G."/>
            <person name="Floudas D."/>
            <person name="Copeland A."/>
            <person name="Barry K.W."/>
            <person name="Cichocki N."/>
            <person name="Veneault-Fourrey C."/>
            <person name="LaButti K."/>
            <person name="Lindquist E.A."/>
            <person name="Lipzen A."/>
            <person name="Lundell T."/>
            <person name="Morin E."/>
            <person name="Murat C."/>
            <person name="Riley R."/>
            <person name="Ohm R."/>
            <person name="Sun H."/>
            <person name="Tunlid A."/>
            <person name="Henrissat B."/>
            <person name="Grigoriev I.V."/>
            <person name="Hibbett D.S."/>
            <person name="Martin F."/>
        </authorList>
    </citation>
    <scope>NUCLEOTIDE SEQUENCE [LARGE SCALE GENOMIC DNA]</scope>
    <source>
        <strain evidence="3">FD-334 SS-4</strain>
    </source>
</reference>
<feature type="compositionally biased region" description="Low complexity" evidence="1">
    <location>
        <begin position="66"/>
        <end position="79"/>
    </location>
</feature>
<feature type="region of interest" description="Disordered" evidence="1">
    <location>
        <begin position="384"/>
        <end position="429"/>
    </location>
</feature>
<accession>A0A0D2LLT5</accession>
<feature type="compositionally biased region" description="Basic and acidic residues" evidence="1">
    <location>
        <begin position="23"/>
        <end position="33"/>
    </location>
</feature>
<feature type="compositionally biased region" description="Acidic residues" evidence="1">
    <location>
        <begin position="34"/>
        <end position="46"/>
    </location>
</feature>
<feature type="region of interest" description="Disordered" evidence="1">
    <location>
        <begin position="359"/>
        <end position="378"/>
    </location>
</feature>
<feature type="compositionally biased region" description="Low complexity" evidence="1">
    <location>
        <begin position="249"/>
        <end position="266"/>
    </location>
</feature>
<feature type="compositionally biased region" description="Basic residues" evidence="1">
    <location>
        <begin position="1"/>
        <end position="14"/>
    </location>
</feature>
<organism evidence="2 3">
    <name type="scientific">Hypholoma sublateritium (strain FD-334 SS-4)</name>
    <dbReference type="NCBI Taxonomy" id="945553"/>
    <lineage>
        <taxon>Eukaryota</taxon>
        <taxon>Fungi</taxon>
        <taxon>Dikarya</taxon>
        <taxon>Basidiomycota</taxon>
        <taxon>Agaricomycotina</taxon>
        <taxon>Agaricomycetes</taxon>
        <taxon>Agaricomycetidae</taxon>
        <taxon>Agaricales</taxon>
        <taxon>Agaricineae</taxon>
        <taxon>Strophariaceae</taxon>
        <taxon>Hypholoma</taxon>
    </lineage>
</organism>
<keyword evidence="3" id="KW-1185">Reference proteome</keyword>
<feature type="compositionally biased region" description="Polar residues" evidence="1">
    <location>
        <begin position="390"/>
        <end position="412"/>
    </location>
</feature>
<feature type="region of interest" description="Disordered" evidence="1">
    <location>
        <begin position="249"/>
        <end position="294"/>
    </location>
</feature>
<name>A0A0D2LLT5_HYPSF</name>
<evidence type="ECO:0000313" key="2">
    <source>
        <dbReference type="EMBL" id="KJA28947.1"/>
    </source>
</evidence>
<dbReference type="STRING" id="945553.A0A0D2LLT5"/>
<dbReference type="Proteomes" id="UP000054270">
    <property type="component" value="Unassembled WGS sequence"/>
</dbReference>
<feature type="compositionally biased region" description="Low complexity" evidence="1">
    <location>
        <begin position="413"/>
        <end position="429"/>
    </location>
</feature>
<dbReference type="OrthoDB" id="6159439at2759"/>
<feature type="region of interest" description="Disordered" evidence="1">
    <location>
        <begin position="467"/>
        <end position="497"/>
    </location>
</feature>
<gene>
    <name evidence="2" type="ORF">HYPSUDRAFT_629115</name>
</gene>
<protein>
    <submittedName>
        <fullName evidence="2">Uncharacterized protein</fullName>
    </submittedName>
</protein>
<sequence>MLCRRAKEKVKGGKGPKAGGGALKEEELPRTLGDDGDAGGDEDEDALSAASPPPQLHLITDASKFAWAESPAEAPPDSATLPIRPPPNPFLSSAARRGSLPAPAFAPPAPVDGFDPLLRRASVDASLQRLASNPFASLARAKNTALYGPGFGVAQPGAAAPSLRHYHLARLPYAYPPHPRRSVAPVPPYSATRRLSMDSRQTRLAAMASPAPHTPYDAVIRASLPDHHLFALSARALASPIPGPLPSPGFSFGAASTPSMASPSSGDSERNSPDSLRSFPFRSEELDEDATSPTYDAYSRFGSIASVATSESSITSAYYADIGGPMGADHAAPAAPGERRGSCSSGHFLGLLSELEVGNTHQPMGYPPQDDYSFPKDLGVPAEMAHHHQPQQQHVEASYPSPASTISPSDTQSPHAPEAAPAPAAPSMPISTSSELAFALEGKPDPTHQQQQQQQQENGYLAYGAAAEPGEHDHGHSPPFYAGREARHHQQQQQQENTYNASYLALAEAYQNDAHQHFLGVYSPTGTYADALAAPPVGMDNGMQSVDAFAAYT</sequence>